<dbReference type="Proteomes" id="UP000298781">
    <property type="component" value="Chromosome"/>
</dbReference>
<sequence length="326" mass="34551">MPKYPSRRHVLIGAGAIAVSGRRAQAADYPTRPVQIVVPYAPGGTTDIIARIVAQKLTEVLKQSFVIMNRPGAGGAIGSEFGAKQPADGYSLVMAVESSHAVNPNVYKERRYDPVRDFAAISNLAEVPNVLVVGPEFPGRDFASFLAELKAKPGHYHFGSSGIGGLSHMNGELFMHVTGTKLQHVPYRGLGPALTDLIGGRIGVLFDNIPSSAPFIEAGRIAPLAVAFRHRLDILPQVPTYAELGLPAMNNPSWFGIAAPAGTPAPIIEVLNGAIRAVLAAKDVVEAIGRQGAVPAPTSAAEFSTLIADQDRAWKKIVDDINFAKL</sequence>
<dbReference type="SUPFAM" id="SSF53850">
    <property type="entry name" value="Periplasmic binding protein-like II"/>
    <property type="match status" value="1"/>
</dbReference>
<reference evidence="2 3" key="1">
    <citation type="submission" date="2019-04" db="EMBL/GenBank/DDBJ databases">
        <title>Phreatobacter aquaticus sp. nov.</title>
        <authorList>
            <person name="Choi A."/>
        </authorList>
    </citation>
    <scope>NUCLEOTIDE SEQUENCE [LARGE SCALE GENOMIC DNA]</scope>
    <source>
        <strain evidence="2 3">KCTC 52518</strain>
    </source>
</reference>
<dbReference type="AlphaFoldDB" id="A0A4D7BDC2"/>
<dbReference type="InterPro" id="IPR005064">
    <property type="entry name" value="BUG"/>
</dbReference>
<evidence type="ECO:0000313" key="2">
    <source>
        <dbReference type="EMBL" id="QCI68573.1"/>
    </source>
</evidence>
<dbReference type="EMBL" id="CP039690">
    <property type="protein sequence ID" value="QCI68573.1"/>
    <property type="molecule type" value="Genomic_DNA"/>
</dbReference>
<dbReference type="Pfam" id="PF03401">
    <property type="entry name" value="TctC"/>
    <property type="match status" value="1"/>
</dbReference>
<accession>A0A4D7BDC2</accession>
<dbReference type="OrthoDB" id="8443386at2"/>
<dbReference type="InterPro" id="IPR042100">
    <property type="entry name" value="Bug_dom1"/>
</dbReference>
<evidence type="ECO:0000256" key="1">
    <source>
        <dbReference type="ARBA" id="ARBA00006987"/>
    </source>
</evidence>
<name>A0A4D7BDC2_9HYPH</name>
<organism evidence="2 3">
    <name type="scientific">Phreatobacter stygius</name>
    <dbReference type="NCBI Taxonomy" id="1940610"/>
    <lineage>
        <taxon>Bacteria</taxon>
        <taxon>Pseudomonadati</taxon>
        <taxon>Pseudomonadota</taxon>
        <taxon>Alphaproteobacteria</taxon>
        <taxon>Hyphomicrobiales</taxon>
        <taxon>Phreatobacteraceae</taxon>
        <taxon>Phreatobacter</taxon>
    </lineage>
</organism>
<comment type="similarity">
    <text evidence="1">Belongs to the UPF0065 (bug) family.</text>
</comment>
<dbReference type="PIRSF" id="PIRSF017082">
    <property type="entry name" value="YflP"/>
    <property type="match status" value="1"/>
</dbReference>
<dbReference type="PANTHER" id="PTHR42928">
    <property type="entry name" value="TRICARBOXYLATE-BINDING PROTEIN"/>
    <property type="match status" value="1"/>
</dbReference>
<keyword evidence="3" id="KW-1185">Reference proteome</keyword>
<dbReference type="Gene3D" id="3.40.190.10">
    <property type="entry name" value="Periplasmic binding protein-like II"/>
    <property type="match status" value="1"/>
</dbReference>
<proteinExistence type="inferred from homology"/>
<dbReference type="CDD" id="cd13578">
    <property type="entry name" value="PBP2_Bug27"/>
    <property type="match status" value="1"/>
</dbReference>
<protein>
    <submittedName>
        <fullName evidence="2">Tripartite tricarboxylate transporter substrate binding protein</fullName>
    </submittedName>
</protein>
<evidence type="ECO:0000313" key="3">
    <source>
        <dbReference type="Proteomes" id="UP000298781"/>
    </source>
</evidence>
<dbReference type="PANTHER" id="PTHR42928:SF5">
    <property type="entry name" value="BLR1237 PROTEIN"/>
    <property type="match status" value="1"/>
</dbReference>
<dbReference type="Gene3D" id="3.40.190.150">
    <property type="entry name" value="Bordetella uptake gene, domain 1"/>
    <property type="match status" value="1"/>
</dbReference>
<dbReference type="RefSeq" id="WP_136963992.1">
    <property type="nucleotide sequence ID" value="NZ_CP039690.1"/>
</dbReference>
<dbReference type="KEGG" id="pstg:E8M01_32690"/>
<gene>
    <name evidence="2" type="ORF">E8M01_32690</name>
</gene>